<sequence length="88" mass="10123">MTCKCRFWENPKSTRKILFGSEFCGNSFEGNFWKNVEVPTKDVSVEIYVILAGFHSEVKDQKIYQTIQSADLRTGISARPWRTVSKGE</sequence>
<reference evidence="1 2" key="1">
    <citation type="journal article" date="2015" name="Genome Announc.">
        <title>Draft Genome Sequences of Leptospira santarosai Strains U160, U164, and U233, Isolated from Asymptomatic Cattle.</title>
        <authorList>
            <person name="Kremer F.S."/>
            <person name="Eslabao M.R."/>
            <person name="Provisor M."/>
            <person name="Woloski R.D."/>
            <person name="Ramires O.V."/>
            <person name="Moreno L.Z."/>
            <person name="Moreno A.M."/>
            <person name="Hamond C."/>
            <person name="Lilenbaum W."/>
            <person name="Dellagostin O.A."/>
        </authorList>
    </citation>
    <scope>NUCLEOTIDE SEQUENCE [LARGE SCALE GENOMIC DNA]</scope>
    <source>
        <strain evidence="1 2">U160</strain>
    </source>
</reference>
<accession>A0A2P1QV31</accession>
<dbReference type="AlphaFoldDB" id="A0A2P1QV31"/>
<evidence type="ECO:0000313" key="2">
    <source>
        <dbReference type="Proteomes" id="UP000033961"/>
    </source>
</evidence>
<evidence type="ECO:0000313" key="1">
    <source>
        <dbReference type="EMBL" id="AVQ12597.1"/>
    </source>
</evidence>
<protein>
    <submittedName>
        <fullName evidence="1">PF07602 family protein</fullName>
    </submittedName>
</protein>
<dbReference type="EMBL" id="CP027843">
    <property type="protein sequence ID" value="AVQ12597.1"/>
    <property type="molecule type" value="Genomic_DNA"/>
</dbReference>
<proteinExistence type="predicted"/>
<dbReference type="Proteomes" id="UP000033961">
    <property type="component" value="Chromosome I"/>
</dbReference>
<name>A0A2P1QV31_9LEPT</name>
<gene>
    <name evidence="1" type="ORF">XB16_2271</name>
</gene>
<organism evidence="1 2">
    <name type="scientific">Leptospira santarosai</name>
    <dbReference type="NCBI Taxonomy" id="28183"/>
    <lineage>
        <taxon>Bacteria</taxon>
        <taxon>Pseudomonadati</taxon>
        <taxon>Spirochaetota</taxon>
        <taxon>Spirochaetia</taxon>
        <taxon>Leptospirales</taxon>
        <taxon>Leptospiraceae</taxon>
        <taxon>Leptospira</taxon>
    </lineage>
</organism>